<evidence type="ECO:0000313" key="1">
    <source>
        <dbReference type="EMBL" id="KIM92225.1"/>
    </source>
</evidence>
<dbReference type="HOGENOM" id="CLU_2171970_0_0_1"/>
<dbReference type="EMBL" id="KN832970">
    <property type="protein sequence ID" value="KIM92225.1"/>
    <property type="molecule type" value="Genomic_DNA"/>
</dbReference>
<name>A0A0C3G7M2_PILCF</name>
<gene>
    <name evidence="1" type="ORF">PILCRDRAFT_810256</name>
</gene>
<reference evidence="1 2" key="1">
    <citation type="submission" date="2014-04" db="EMBL/GenBank/DDBJ databases">
        <authorList>
            <consortium name="DOE Joint Genome Institute"/>
            <person name="Kuo A."/>
            <person name="Tarkka M."/>
            <person name="Buscot F."/>
            <person name="Kohler A."/>
            <person name="Nagy L.G."/>
            <person name="Floudas D."/>
            <person name="Copeland A."/>
            <person name="Barry K.W."/>
            <person name="Cichocki N."/>
            <person name="Veneault-Fourrey C."/>
            <person name="LaButti K."/>
            <person name="Lindquist E.A."/>
            <person name="Lipzen A."/>
            <person name="Lundell T."/>
            <person name="Morin E."/>
            <person name="Murat C."/>
            <person name="Sun H."/>
            <person name="Tunlid A."/>
            <person name="Henrissat B."/>
            <person name="Grigoriev I.V."/>
            <person name="Hibbett D.S."/>
            <person name="Martin F."/>
            <person name="Nordberg H.P."/>
            <person name="Cantor M.N."/>
            <person name="Hua S.X."/>
        </authorList>
    </citation>
    <scope>NUCLEOTIDE SEQUENCE [LARGE SCALE GENOMIC DNA]</scope>
    <source>
        <strain evidence="1 2">F 1598</strain>
    </source>
</reference>
<dbReference type="Proteomes" id="UP000054166">
    <property type="component" value="Unassembled WGS sequence"/>
</dbReference>
<protein>
    <submittedName>
        <fullName evidence="1">Uncharacterized protein</fullName>
    </submittedName>
</protein>
<sequence length="110" mass="12439">MRCRYNFLKGYEFDSVKAASNFDEKPNSPGMDQLLTITVDTIPQERRISGLGSGHRLEGDGKRRFIFVLDGADDKESLEKKPLVIEELDPMIRQATELVLSGPFIYVSDD</sequence>
<keyword evidence="2" id="KW-1185">Reference proteome</keyword>
<dbReference type="InParanoid" id="A0A0C3G7M2"/>
<proteinExistence type="predicted"/>
<dbReference type="AlphaFoldDB" id="A0A0C3G7M2"/>
<reference evidence="2" key="2">
    <citation type="submission" date="2015-01" db="EMBL/GenBank/DDBJ databases">
        <title>Evolutionary Origins and Diversification of the Mycorrhizal Mutualists.</title>
        <authorList>
            <consortium name="DOE Joint Genome Institute"/>
            <consortium name="Mycorrhizal Genomics Consortium"/>
            <person name="Kohler A."/>
            <person name="Kuo A."/>
            <person name="Nagy L.G."/>
            <person name="Floudas D."/>
            <person name="Copeland A."/>
            <person name="Barry K.W."/>
            <person name="Cichocki N."/>
            <person name="Veneault-Fourrey C."/>
            <person name="LaButti K."/>
            <person name="Lindquist E.A."/>
            <person name="Lipzen A."/>
            <person name="Lundell T."/>
            <person name="Morin E."/>
            <person name="Murat C."/>
            <person name="Riley R."/>
            <person name="Ohm R."/>
            <person name="Sun H."/>
            <person name="Tunlid A."/>
            <person name="Henrissat B."/>
            <person name="Grigoriev I.V."/>
            <person name="Hibbett D.S."/>
            <person name="Martin F."/>
        </authorList>
    </citation>
    <scope>NUCLEOTIDE SEQUENCE [LARGE SCALE GENOMIC DNA]</scope>
    <source>
        <strain evidence="2">F 1598</strain>
    </source>
</reference>
<organism evidence="1 2">
    <name type="scientific">Piloderma croceum (strain F 1598)</name>
    <dbReference type="NCBI Taxonomy" id="765440"/>
    <lineage>
        <taxon>Eukaryota</taxon>
        <taxon>Fungi</taxon>
        <taxon>Dikarya</taxon>
        <taxon>Basidiomycota</taxon>
        <taxon>Agaricomycotina</taxon>
        <taxon>Agaricomycetes</taxon>
        <taxon>Agaricomycetidae</taxon>
        <taxon>Atheliales</taxon>
        <taxon>Atheliaceae</taxon>
        <taxon>Piloderma</taxon>
    </lineage>
</organism>
<evidence type="ECO:0000313" key="2">
    <source>
        <dbReference type="Proteomes" id="UP000054166"/>
    </source>
</evidence>
<accession>A0A0C3G7M2</accession>